<name>A0A1H6U8C6_9LACT</name>
<feature type="transmembrane region" description="Helical" evidence="1">
    <location>
        <begin position="169"/>
        <end position="186"/>
    </location>
</feature>
<dbReference type="PANTHER" id="PTHR31610">
    <property type="entry name" value="SLR0360 PROTEIN"/>
    <property type="match status" value="1"/>
</dbReference>
<feature type="transmembrane region" description="Helical" evidence="1">
    <location>
        <begin position="145"/>
        <end position="163"/>
    </location>
</feature>
<proteinExistence type="predicted"/>
<protein>
    <submittedName>
        <fullName evidence="2">Putative MFS transporter, AGZA family, xanthine/uracil permease</fullName>
    </submittedName>
</protein>
<feature type="transmembrane region" description="Helical" evidence="1">
    <location>
        <begin position="318"/>
        <end position="337"/>
    </location>
</feature>
<feature type="transmembrane region" description="Helical" evidence="1">
    <location>
        <begin position="12"/>
        <end position="36"/>
    </location>
</feature>
<sequence length="520" mass="55663">MKEFFGWQKGDWGAYFGLLANNLTNYFTMAGLLIFTVGLPAEFVYTRIAPGFGLAIFLAGFFYWYAAKNLIKKTGRTDVTALPSGPSAPSIFLVVFLIILPIARETGDVYFAWKVALGWCFLEALVELSGAFIGDWLRRIIPRSVLLSCLGGLGLLLLAMNPILQSFEAPLISFVVLAIIFINWFGKKPIFPRIPTGFLLLAVGTLLAWVFGQMDVSAIAEGAETVGISIPLLQLTDLFTGIPPAFGFLVSAIPLGVTNFIFTLENIESASAAGDDYNVRNIMIANSTSSIVGCMFGCPFPTTVYIGHPGWKSIGAGAGYTLATGFTVFLIGLFGFGGLLLSIIPLSAVFPILFYVGIVVAVQAVNESPRVELPAVFVCLFPWIANWALTLVNNTLTSAGTSAGEVGLTAFADAGVYHSGLVALGSGAPLSSILWGCLVVFAVRNKSTYAIVSALTAAVLTITGVIHSPSVGLWLQPELTIGYLLLAVLFAYKYFDARRTSDDVKESQKTEKELAANQTV</sequence>
<gene>
    <name evidence="2" type="ORF">SAMN04488113_1299</name>
</gene>
<reference evidence="3" key="1">
    <citation type="submission" date="2016-10" db="EMBL/GenBank/DDBJ databases">
        <authorList>
            <person name="Varghese N."/>
            <person name="Submissions S."/>
        </authorList>
    </citation>
    <scope>NUCLEOTIDE SEQUENCE [LARGE SCALE GENOMIC DNA]</scope>
    <source>
        <strain evidence="3">DSM 25751</strain>
    </source>
</reference>
<evidence type="ECO:0000256" key="1">
    <source>
        <dbReference type="SAM" id="Phobius"/>
    </source>
</evidence>
<keyword evidence="1" id="KW-0812">Transmembrane</keyword>
<feature type="transmembrane region" description="Helical" evidence="1">
    <location>
        <begin position="448"/>
        <end position="467"/>
    </location>
</feature>
<keyword evidence="1" id="KW-0472">Membrane</keyword>
<feature type="transmembrane region" description="Helical" evidence="1">
    <location>
        <begin position="343"/>
        <end position="362"/>
    </location>
</feature>
<dbReference type="AlphaFoldDB" id="A0A1H6U8C6"/>
<dbReference type="PANTHER" id="PTHR31610:SF0">
    <property type="entry name" value="SLC26A_SULP TRANSPORTER DOMAIN-CONTAINING PROTEIN"/>
    <property type="match status" value="1"/>
</dbReference>
<dbReference type="Proteomes" id="UP000198564">
    <property type="component" value="Unassembled WGS sequence"/>
</dbReference>
<organism evidence="2 3">
    <name type="scientific">Alkalibacterium gilvum</name>
    <dbReference type="NCBI Taxonomy" id="1130080"/>
    <lineage>
        <taxon>Bacteria</taxon>
        <taxon>Bacillati</taxon>
        <taxon>Bacillota</taxon>
        <taxon>Bacilli</taxon>
        <taxon>Lactobacillales</taxon>
        <taxon>Carnobacteriaceae</taxon>
        <taxon>Alkalibacterium</taxon>
    </lineage>
</organism>
<feature type="transmembrane region" description="Helical" evidence="1">
    <location>
        <begin position="416"/>
        <end position="441"/>
    </location>
</feature>
<feature type="transmembrane region" description="Helical" evidence="1">
    <location>
        <begin position="479"/>
        <end position="495"/>
    </location>
</feature>
<dbReference type="STRING" id="1130080.SAMN04488113_1299"/>
<evidence type="ECO:0000313" key="2">
    <source>
        <dbReference type="EMBL" id="SEI88628.1"/>
    </source>
</evidence>
<feature type="transmembrane region" description="Helical" evidence="1">
    <location>
        <begin position="109"/>
        <end position="133"/>
    </location>
</feature>
<keyword evidence="1" id="KW-1133">Transmembrane helix</keyword>
<feature type="transmembrane region" description="Helical" evidence="1">
    <location>
        <begin position="240"/>
        <end position="262"/>
    </location>
</feature>
<evidence type="ECO:0000313" key="3">
    <source>
        <dbReference type="Proteomes" id="UP000198564"/>
    </source>
</evidence>
<feature type="transmembrane region" description="Helical" evidence="1">
    <location>
        <begin position="48"/>
        <end position="67"/>
    </location>
</feature>
<dbReference type="OrthoDB" id="3320984at2"/>
<dbReference type="RefSeq" id="WP_091635545.1">
    <property type="nucleotide sequence ID" value="NZ_FNYW01000029.1"/>
</dbReference>
<keyword evidence="3" id="KW-1185">Reference proteome</keyword>
<feature type="transmembrane region" description="Helical" evidence="1">
    <location>
        <begin position="198"/>
        <end position="220"/>
    </location>
</feature>
<dbReference type="EMBL" id="FNYW01000029">
    <property type="protein sequence ID" value="SEI88628.1"/>
    <property type="molecule type" value="Genomic_DNA"/>
</dbReference>
<feature type="transmembrane region" description="Helical" evidence="1">
    <location>
        <begin position="79"/>
        <end position="103"/>
    </location>
</feature>
<accession>A0A1H6U8C6</accession>